<dbReference type="Gene3D" id="3.30.1300.70">
    <property type="match status" value="1"/>
</dbReference>
<gene>
    <name evidence="3" type="ORF">ACFO0P_15840</name>
</gene>
<feature type="transmembrane region" description="Helical" evidence="1">
    <location>
        <begin position="20"/>
        <end position="38"/>
    </location>
</feature>
<accession>A0ABV8YCG2</accession>
<organism evidence="3 4">
    <name type="scientific">Deinococcus sonorensis</name>
    <dbReference type="NCBI Taxonomy" id="309891"/>
    <lineage>
        <taxon>Bacteria</taxon>
        <taxon>Thermotogati</taxon>
        <taxon>Deinococcota</taxon>
        <taxon>Deinococci</taxon>
        <taxon>Deinococcales</taxon>
        <taxon>Deinococcaceae</taxon>
        <taxon>Deinococcus</taxon>
    </lineage>
</organism>
<feature type="transmembrane region" description="Helical" evidence="1">
    <location>
        <begin position="110"/>
        <end position="133"/>
    </location>
</feature>
<name>A0ABV8YCG2_9DEIO</name>
<evidence type="ECO:0000256" key="1">
    <source>
        <dbReference type="SAM" id="Phobius"/>
    </source>
</evidence>
<dbReference type="EMBL" id="JBHSEG010000008">
    <property type="protein sequence ID" value="MFC4455250.1"/>
    <property type="molecule type" value="Genomic_DNA"/>
</dbReference>
<dbReference type="Proteomes" id="UP001595939">
    <property type="component" value="Unassembled WGS sequence"/>
</dbReference>
<keyword evidence="1" id="KW-0472">Membrane</keyword>
<evidence type="ECO:0000259" key="2">
    <source>
        <dbReference type="Pfam" id="PF18682"/>
    </source>
</evidence>
<feature type="domain" description="Pilin A4" evidence="2">
    <location>
        <begin position="146"/>
        <end position="212"/>
    </location>
</feature>
<evidence type="ECO:0000313" key="3">
    <source>
        <dbReference type="EMBL" id="MFC4455250.1"/>
    </source>
</evidence>
<feature type="transmembrane region" description="Helical" evidence="1">
    <location>
        <begin position="45"/>
        <end position="65"/>
    </location>
</feature>
<dbReference type="RefSeq" id="WP_380129964.1">
    <property type="nucleotide sequence ID" value="NZ_JBHSEG010000008.1"/>
</dbReference>
<keyword evidence="4" id="KW-1185">Reference proteome</keyword>
<protein>
    <recommendedName>
        <fullName evidence="2">Pilin A4 domain-containing protein</fullName>
    </recommendedName>
</protein>
<keyword evidence="1" id="KW-1133">Transmembrane helix</keyword>
<comment type="caution">
    <text evidence="3">The sequence shown here is derived from an EMBL/GenBank/DDBJ whole genome shotgun (WGS) entry which is preliminary data.</text>
</comment>
<dbReference type="Pfam" id="PF18682">
    <property type="entry name" value="PilA4"/>
    <property type="match status" value="1"/>
</dbReference>
<feature type="transmembrane region" description="Helical" evidence="1">
    <location>
        <begin position="71"/>
        <end position="90"/>
    </location>
</feature>
<dbReference type="InterPro" id="IPR041050">
    <property type="entry name" value="PilA4"/>
</dbReference>
<keyword evidence="1" id="KW-0812">Transmembrane</keyword>
<evidence type="ECO:0000313" key="4">
    <source>
        <dbReference type="Proteomes" id="UP001595939"/>
    </source>
</evidence>
<proteinExistence type="predicted"/>
<sequence>MTNAFPAASPSPAVSTPPSLPLSILLTVLLPGSGFTYLNRPWIHLAWGLGWTVFVPTAMLLAGGLGGLGGVALLMLIPLVLVALMVTQTVREYRAQVSGQREPLNNGLKVGLIIAHVLMGGLVVLPVSAAVLIPNLLGARQAAMRAADQSYVRNVLTAAEAQRVMDEKRPVDGPCTALPDVGTLPEGLLDCTVQVRDDAVQVTATTLRGEQLQVP</sequence>
<reference evidence="4" key="1">
    <citation type="journal article" date="2019" name="Int. J. Syst. Evol. Microbiol.">
        <title>The Global Catalogue of Microorganisms (GCM) 10K type strain sequencing project: providing services to taxonomists for standard genome sequencing and annotation.</title>
        <authorList>
            <consortium name="The Broad Institute Genomics Platform"/>
            <consortium name="The Broad Institute Genome Sequencing Center for Infectious Disease"/>
            <person name="Wu L."/>
            <person name="Ma J."/>
        </authorList>
    </citation>
    <scope>NUCLEOTIDE SEQUENCE [LARGE SCALE GENOMIC DNA]</scope>
    <source>
        <strain evidence="4">CCUG 39970</strain>
    </source>
</reference>